<evidence type="ECO:0000313" key="1">
    <source>
        <dbReference type="EMBL" id="EDQ31552.2"/>
    </source>
</evidence>
<reference evidence="1 2" key="1">
    <citation type="submission" date="2007-10" db="EMBL/GenBank/DDBJ databases">
        <authorList>
            <person name="Wagner-Dobler I."/>
            <person name="Ferriera S."/>
            <person name="Johnson J."/>
            <person name="Kravitz S."/>
            <person name="Beeson K."/>
            <person name="Sutton G."/>
            <person name="Rogers Y.-H."/>
            <person name="Friedman R."/>
            <person name="Frazier M."/>
            <person name="Venter J.C."/>
        </authorList>
    </citation>
    <scope>NUCLEOTIDE SEQUENCE [LARGE SCALE GENOMIC DNA]</scope>
    <source>
        <strain evidence="1 2">DFL-43</strain>
    </source>
</reference>
<protein>
    <submittedName>
        <fullName evidence="1">Uncharacterized protein</fullName>
    </submittedName>
</protein>
<evidence type="ECO:0000313" key="2">
    <source>
        <dbReference type="Proteomes" id="UP000004291"/>
    </source>
</evidence>
<dbReference type="eggNOG" id="ENOG5032TSZ">
    <property type="taxonomic scope" value="Bacteria"/>
</dbReference>
<accession>A9DGV0</accession>
<dbReference type="EMBL" id="ABIA03000001">
    <property type="protein sequence ID" value="EDQ31552.2"/>
    <property type="molecule type" value="Genomic_DNA"/>
</dbReference>
<dbReference type="STRING" id="411684.HPDFL43_21347"/>
<organism evidence="1 2">
    <name type="scientific">Hoeflea phototrophica (strain DSM 17068 / NCIMB 14078 / DFL-43)</name>
    <dbReference type="NCBI Taxonomy" id="411684"/>
    <lineage>
        <taxon>Bacteria</taxon>
        <taxon>Pseudomonadati</taxon>
        <taxon>Pseudomonadota</taxon>
        <taxon>Alphaproteobacteria</taxon>
        <taxon>Hyphomicrobiales</taxon>
        <taxon>Rhizobiaceae</taxon>
        <taxon>Hoeflea</taxon>
    </lineage>
</organism>
<reference evidence="1 2" key="2">
    <citation type="submission" date="2012-06" db="EMBL/GenBank/DDBJ databases">
        <authorList>
            <person name="Fiebig A."/>
        </authorList>
    </citation>
    <scope>NUCLEOTIDE SEQUENCE [LARGE SCALE GENOMIC DNA]</scope>
    <source>
        <strain evidence="1 2">DFL-43</strain>
    </source>
</reference>
<dbReference type="AlphaFoldDB" id="A9DGV0"/>
<dbReference type="HOGENOM" id="CLU_108460_0_0_5"/>
<name>A9DGV0_HOEPD</name>
<gene>
    <name evidence="1" type="ORF">HPDFL43_21347</name>
</gene>
<proteinExistence type="predicted"/>
<sequence>MNQMRPQPDGQCPASRYLARTPESLVVGGYRGWLHFVTERNAASLETIQSQFVRHLGKPTALVAMAGLESMIRQLGTCAGCPLRCFCQGSQHLCRDECLILGLISGLQNGEDEAAYLSAGNLSSNARASEVVASAGEFAMALKFAGQQLLPIPVDTVHWIIKGGQAAPNPTLH</sequence>
<dbReference type="Proteomes" id="UP000004291">
    <property type="component" value="Chromosome"/>
</dbReference>
<comment type="caution">
    <text evidence="1">The sequence shown here is derived from an EMBL/GenBank/DDBJ whole genome shotgun (WGS) entry which is preliminary data.</text>
</comment>
<keyword evidence="2" id="KW-1185">Reference proteome</keyword>